<keyword evidence="1" id="KW-0934">Plastid</keyword>
<reference evidence="1" key="2">
    <citation type="submission" date="2016-10" db="EMBL/GenBank/DDBJ databases">
        <authorList>
            <person name="de Groot N.N."/>
        </authorList>
    </citation>
    <scope>NUCLEOTIDE SEQUENCE</scope>
    <source>
        <strain evidence="1">C.0024</strain>
    </source>
</reference>
<keyword evidence="1" id="KW-0150">Chloroplast</keyword>
<dbReference type="RefSeq" id="YP_009315680.1">
    <property type="nucleotide sequence ID" value="NC_031668.1"/>
</dbReference>
<geneLocation type="chloroplast" evidence="1"/>
<proteinExistence type="predicted"/>
<organism evidence="1">
    <name type="scientific">Trichogloeopsis pedicellata</name>
    <dbReference type="NCBI Taxonomy" id="1495610"/>
    <lineage>
        <taxon>Eukaryota</taxon>
        <taxon>Rhodophyta</taxon>
        <taxon>Florideophyceae</taxon>
        <taxon>Nemaliophycidae</taxon>
        <taxon>Nemaliales</taxon>
        <taxon>Liagoraceae</taxon>
        <taxon>Trichogloeopsis</taxon>
    </lineage>
</organism>
<dbReference type="EMBL" id="LT622878">
    <property type="protein sequence ID" value="SCW24338.1"/>
    <property type="molecule type" value="Genomic_DNA"/>
</dbReference>
<dbReference type="InterPro" id="IPR011990">
    <property type="entry name" value="TPR-like_helical_dom_sf"/>
</dbReference>
<dbReference type="GeneID" id="30000436"/>
<reference evidence="1" key="1">
    <citation type="submission" date="2016-10" db="EMBL/GenBank/DDBJ databases">
        <title>Chloroplast genomes as a tool to resolve red algal phylogenies: a case study in the Nemaliales.</title>
        <authorList>
            <person name="Costa J.F."/>
            <person name="Lin S.M."/>
            <person name="Macaya E.C."/>
            <person name="Fernandez-Garcia C."/>
            <person name="Verbruggen H."/>
        </authorList>
    </citation>
    <scope>NUCLEOTIDE SEQUENCE</scope>
    <source>
        <strain evidence="1">C.0024</strain>
    </source>
</reference>
<dbReference type="Gene3D" id="1.25.40.10">
    <property type="entry name" value="Tetratricopeptide repeat domain"/>
    <property type="match status" value="1"/>
</dbReference>
<protein>
    <recommendedName>
        <fullName evidence="2">Ycf37</fullName>
    </recommendedName>
</protein>
<name>A0A1G4P0A3_9FLOR</name>
<dbReference type="SUPFAM" id="SSF48452">
    <property type="entry name" value="TPR-like"/>
    <property type="match status" value="1"/>
</dbReference>
<evidence type="ECO:0000313" key="1">
    <source>
        <dbReference type="EMBL" id="SCW24338.1"/>
    </source>
</evidence>
<accession>A0A1G4P0A3</accession>
<sequence>MPTIYLISISCILSPITFALILQTINFYNTQQELILINKQKEHLSKLTVLESDIANQYFKNHYWYKAIVVLDNSLNKHYKSNSDNQAICYNMIGIILQKNHYLNIATEYYQAACTRNPDYIQAKKNLQNILVKDRIKSG</sequence>
<evidence type="ECO:0008006" key="2">
    <source>
        <dbReference type="Google" id="ProtNLM"/>
    </source>
</evidence>
<dbReference type="AlphaFoldDB" id="A0A1G4P0A3"/>
<gene>
    <name evidence="1" type="primary">ycf37</name>
    <name evidence="1" type="ORF">C00024_37</name>
</gene>